<reference evidence="2" key="1">
    <citation type="submission" date="2020-04" db="EMBL/GenBank/DDBJ databases">
        <title>Analysis of mating type loci in Filobasidium floriforme.</title>
        <authorList>
            <person name="Nowrousian M."/>
        </authorList>
    </citation>
    <scope>NUCLEOTIDE SEQUENCE</scope>
    <source>
        <strain evidence="2">CBS 6242</strain>
    </source>
</reference>
<protein>
    <submittedName>
        <fullName evidence="2">Uncharacterized protein</fullName>
    </submittedName>
</protein>
<feature type="compositionally biased region" description="Basic and acidic residues" evidence="1">
    <location>
        <begin position="546"/>
        <end position="563"/>
    </location>
</feature>
<name>A0A8K0JEP8_9TREE</name>
<organism evidence="2 3">
    <name type="scientific">Filobasidium floriforme</name>
    <dbReference type="NCBI Taxonomy" id="5210"/>
    <lineage>
        <taxon>Eukaryota</taxon>
        <taxon>Fungi</taxon>
        <taxon>Dikarya</taxon>
        <taxon>Basidiomycota</taxon>
        <taxon>Agaricomycotina</taxon>
        <taxon>Tremellomycetes</taxon>
        <taxon>Filobasidiales</taxon>
        <taxon>Filobasidiaceae</taxon>
        <taxon>Filobasidium</taxon>
    </lineage>
</organism>
<proteinExistence type="predicted"/>
<keyword evidence="3" id="KW-1185">Reference proteome</keyword>
<feature type="compositionally biased region" description="Polar residues" evidence="1">
    <location>
        <begin position="423"/>
        <end position="432"/>
    </location>
</feature>
<feature type="region of interest" description="Disordered" evidence="1">
    <location>
        <begin position="691"/>
        <end position="742"/>
    </location>
</feature>
<feature type="compositionally biased region" description="Low complexity" evidence="1">
    <location>
        <begin position="149"/>
        <end position="161"/>
    </location>
</feature>
<feature type="region of interest" description="Disordered" evidence="1">
    <location>
        <begin position="306"/>
        <end position="340"/>
    </location>
</feature>
<sequence length="814" mass="89550">MPSSDHPDVIAFDNGFPPDGLARFIRQTVDDLELKKTILRLPKKRSTDQQTVRDIYLECMKAVLRQVRINLEDIFGEDWSLQVRRQYMLNGTCTGADLGIKYKDTELYKAYVMLVDPPDPDVTGGLRMHYDLKKPADLNAAETATPAIAAPITPSDSPPADNLLTIDPDLNHPQSDNPIEIDGAHDTSHAVITDGPIADLSGDEDEEVDVAVDPVVTHWGYLFSPIQSKIGTNTTSTSTSTSVRKSRNRFDITLLAFDERIKKSDHEGPAQMQIVGGVVKVRYVSEEEIEGTVLAIPSEALGIKEESKTKSKKGIDDHPSTSVLRTPRGEPDLTDAEVTSRPPSFFTRRILQDLIAQIIWGLINVDAMSATRRPVYGMAVLNGWFVRMVVDGAERVVYLETMDPTSTSLNTSTSTSTDRKTNTNHQSSRPKSNSLKDLLTWFQYGRFRHHLATNSGVEKLYHWTIAGFRSFVLPATLTNDRKEDADSTATASAVETRTDLKRGAAEVSANEELEGTNRHKRTKAVYEEDSSQAREPAAPSTSYQAIKEKAESTVPDEPRRKVDTWLSKIDNNPEADQTPVAVDLDEPFNDDDEDDDNHNSSDSQEYSDYCTMVGQMEFLDQLGWTVEYCSIARISTTEGAESVAENPRPKLSRIAARTKVQENIAQRTSTAAHRTSYRDLRNRADLYSNGEAEGTSTAAHGLPIPAPGQVPSISSATAAASPSSGSTSAARSAQEEGRPPDGLIGLWSGASQVLADDVRIADCVLCLGRLARCVCSFSFCDSKHRISVYTLDSIVYVESSHDRLPAVSRLLRPA</sequence>
<feature type="compositionally biased region" description="Acidic residues" evidence="1">
    <location>
        <begin position="583"/>
        <end position="596"/>
    </location>
</feature>
<feature type="compositionally biased region" description="Basic and acidic residues" evidence="1">
    <location>
        <begin position="306"/>
        <end position="319"/>
    </location>
</feature>
<feature type="compositionally biased region" description="Low complexity" evidence="1">
    <location>
        <begin position="712"/>
        <end position="732"/>
    </location>
</feature>
<feature type="compositionally biased region" description="Low complexity" evidence="1">
    <location>
        <begin position="405"/>
        <end position="416"/>
    </location>
</feature>
<evidence type="ECO:0000313" key="3">
    <source>
        <dbReference type="Proteomes" id="UP000812966"/>
    </source>
</evidence>
<accession>A0A8K0JEP8</accession>
<feature type="region of interest" description="Disordered" evidence="1">
    <location>
        <begin position="481"/>
        <end position="606"/>
    </location>
</feature>
<evidence type="ECO:0000313" key="2">
    <source>
        <dbReference type="EMBL" id="KAG7527577.1"/>
    </source>
</evidence>
<feature type="region of interest" description="Disordered" evidence="1">
    <location>
        <begin position="405"/>
        <end position="432"/>
    </location>
</feature>
<gene>
    <name evidence="2" type="ORF">FFLO_06798</name>
</gene>
<evidence type="ECO:0000256" key="1">
    <source>
        <dbReference type="SAM" id="MobiDB-lite"/>
    </source>
</evidence>
<feature type="region of interest" description="Disordered" evidence="1">
    <location>
        <begin position="149"/>
        <end position="182"/>
    </location>
</feature>
<comment type="caution">
    <text evidence="2">The sequence shown here is derived from an EMBL/GenBank/DDBJ whole genome shotgun (WGS) entry which is preliminary data.</text>
</comment>
<dbReference type="AlphaFoldDB" id="A0A8K0JEP8"/>
<dbReference type="EMBL" id="JABELV010000262">
    <property type="protein sequence ID" value="KAG7527577.1"/>
    <property type="molecule type" value="Genomic_DNA"/>
</dbReference>
<dbReference type="Proteomes" id="UP000812966">
    <property type="component" value="Unassembled WGS sequence"/>
</dbReference>